<dbReference type="EC" id="3.4.24.70" evidence="8"/>
<evidence type="ECO:0000256" key="5">
    <source>
        <dbReference type="ARBA" id="ARBA00022833"/>
    </source>
</evidence>
<dbReference type="Gene3D" id="1.10.1370.10">
    <property type="entry name" value="Neurolysin, domain 3"/>
    <property type="match status" value="1"/>
</dbReference>
<evidence type="ECO:0000256" key="9">
    <source>
        <dbReference type="RuleBase" id="RU003435"/>
    </source>
</evidence>
<evidence type="ECO:0000256" key="8">
    <source>
        <dbReference type="ARBA" id="ARBA00026100"/>
    </source>
</evidence>
<name>A0A369VS77_9SPHN</name>
<evidence type="ECO:0000256" key="2">
    <source>
        <dbReference type="ARBA" id="ARBA00022670"/>
    </source>
</evidence>
<comment type="catalytic activity">
    <reaction evidence="7">
        <text>Hydrolysis of oligopeptides, with broad specificity. Gly or Ala commonly occur as P1 or P1' residues, but more distant residues are also important, as is shown by the fact that Z-Gly-Pro-Gly-|-Gly-Pro-Ala is cleaved, but not Z-(Gly)(5).</text>
        <dbReference type="EC" id="3.4.24.70"/>
    </reaction>
</comment>
<dbReference type="GO" id="GO:0046872">
    <property type="term" value="F:metal ion binding"/>
    <property type="evidence" value="ECO:0007669"/>
    <property type="project" value="UniProtKB-UniRule"/>
</dbReference>
<reference evidence="12 13" key="1">
    <citation type="submission" date="2018-07" db="EMBL/GenBank/DDBJ databases">
        <title>a novel species of Sphingomonas isolated from the rhizosphere soil of Araceae plant.</title>
        <authorList>
            <person name="Zhiyong W."/>
            <person name="Qinglan Z."/>
            <person name="Zhiwei F."/>
            <person name="Ding X."/>
            <person name="Gejiao W."/>
            <person name="Shixue Z."/>
        </authorList>
    </citation>
    <scope>NUCLEOTIDE SEQUENCE [LARGE SCALE GENOMIC DNA]</scope>
    <source>
        <strain evidence="12 13">WZY 27</strain>
    </source>
</reference>
<dbReference type="GO" id="GO:0006508">
    <property type="term" value="P:proteolysis"/>
    <property type="evidence" value="ECO:0007669"/>
    <property type="project" value="UniProtKB-KW"/>
</dbReference>
<dbReference type="GO" id="GO:0005829">
    <property type="term" value="C:cytosol"/>
    <property type="evidence" value="ECO:0007669"/>
    <property type="project" value="UniProtKB-ARBA"/>
</dbReference>
<dbReference type="AlphaFoldDB" id="A0A369VS77"/>
<evidence type="ECO:0000259" key="11">
    <source>
        <dbReference type="Pfam" id="PF19310"/>
    </source>
</evidence>
<evidence type="ECO:0000256" key="1">
    <source>
        <dbReference type="ARBA" id="ARBA00006040"/>
    </source>
</evidence>
<dbReference type="InterPro" id="IPR045090">
    <property type="entry name" value="Pept_M3A_M3B"/>
</dbReference>
<evidence type="ECO:0000256" key="6">
    <source>
        <dbReference type="ARBA" id="ARBA00023049"/>
    </source>
</evidence>
<protein>
    <recommendedName>
        <fullName evidence="8">oligopeptidase A</fullName>
        <ecNumber evidence="8">3.4.24.70</ecNumber>
    </recommendedName>
</protein>
<feature type="domain" description="Oligopeptidase A N-terminal" evidence="11">
    <location>
        <begin position="52"/>
        <end position="151"/>
    </location>
</feature>
<dbReference type="OrthoDB" id="9773538at2"/>
<dbReference type="InterPro" id="IPR045666">
    <property type="entry name" value="OpdA_N"/>
</dbReference>
<keyword evidence="6 9" id="KW-0482">Metalloprotease</keyword>
<gene>
    <name evidence="12" type="ORF">DVW87_15060</name>
</gene>
<dbReference type="Pfam" id="PF01432">
    <property type="entry name" value="Peptidase_M3"/>
    <property type="match status" value="1"/>
</dbReference>
<sequence length="682" mass="74076">MGAMDSQTLLDPLALPAFSQITPESIGPAIDLAIADHEAAVAAVVRDRPTDFAGAWLPLERAENALDALWSAVSHLHGVADTPELRAAHAEAQEKLVANSIRVAQNRDLYEVLTALSATPAFAELPLADRVAVEHAIRDFTLSGVALEPAARERFAQVSTELSALATEFASAVLDATDGWSEHVTDTGVLAGLSDADLAMMADAAAAKGLEGWLVTLQAPSVQAVLTFAENRSLRARVYAAFGTRASDQGPDAGKFDNSDRIARILSLRQEAAGLLGFADPVERSLATKMAPNAGEVLAFLRDLAARAKPAAERDLADLRAFAADELGIADLQPWDVGFAANRLREARHALDEQEIRAHFPVERVIEGWQALLKRLFGIRLERREDVDLYHPDAAYYDVSDEEGQVIAGLFLDLHARAGKRGGAWMAQARSRLQDGNTVGVPVAFLTCNFAPKSADTPSLLSHNDVVTLLHETGHCLHHLFTRVNRPSIAGTSGFEWDAIELPSQLMEDFAWDAQVLTGMSGHHRTGAPLPADLFERMLGARRFQSGLFLVRQIEFALFDLLLHLGTLGHDPMEVIEAVRDEVSVIRPPEWHRFPHAFSHIFAGGYAAGYYSYLWAEVLAADGFRRFAEAGLVDRATGDGFREEVLSRGATRPAAESFRAFRGRDPDPAAMLERHGLADAAR</sequence>
<dbReference type="EMBL" id="QQNB01000003">
    <property type="protein sequence ID" value="RDE04883.1"/>
    <property type="molecule type" value="Genomic_DNA"/>
</dbReference>
<proteinExistence type="inferred from homology"/>
<dbReference type="PANTHER" id="PTHR43660:SF1">
    <property type="entry name" value="DIPEPTIDYL CARBOXYPEPTIDASE"/>
    <property type="match status" value="1"/>
</dbReference>
<feature type="domain" description="Peptidase M3A/M3B catalytic" evidence="10">
    <location>
        <begin position="226"/>
        <end position="676"/>
    </location>
</feature>
<keyword evidence="13" id="KW-1185">Reference proteome</keyword>
<dbReference type="InterPro" id="IPR024077">
    <property type="entry name" value="Neurolysin/TOP_dom2"/>
</dbReference>
<dbReference type="Gene3D" id="1.20.1050.40">
    <property type="entry name" value="Endopeptidase. Chain P, domain 1"/>
    <property type="match status" value="1"/>
</dbReference>
<evidence type="ECO:0000313" key="13">
    <source>
        <dbReference type="Proteomes" id="UP000253918"/>
    </source>
</evidence>
<evidence type="ECO:0000256" key="4">
    <source>
        <dbReference type="ARBA" id="ARBA00022801"/>
    </source>
</evidence>
<keyword evidence="4 9" id="KW-0378">Hydrolase</keyword>
<organism evidence="12 13">
    <name type="scientific">Sphingomonas aracearum</name>
    <dbReference type="NCBI Taxonomy" id="2283317"/>
    <lineage>
        <taxon>Bacteria</taxon>
        <taxon>Pseudomonadati</taxon>
        <taxon>Pseudomonadota</taxon>
        <taxon>Alphaproteobacteria</taxon>
        <taxon>Sphingomonadales</taxon>
        <taxon>Sphingomonadaceae</taxon>
        <taxon>Sphingomonas</taxon>
    </lineage>
</organism>
<dbReference type="Pfam" id="PF19310">
    <property type="entry name" value="TOP_N"/>
    <property type="match status" value="1"/>
</dbReference>
<evidence type="ECO:0000313" key="12">
    <source>
        <dbReference type="EMBL" id="RDE04883.1"/>
    </source>
</evidence>
<dbReference type="CDD" id="cd06456">
    <property type="entry name" value="M3A_DCP"/>
    <property type="match status" value="1"/>
</dbReference>
<keyword evidence="5 9" id="KW-0862">Zinc</keyword>
<dbReference type="SUPFAM" id="SSF55486">
    <property type="entry name" value="Metalloproteases ('zincins'), catalytic domain"/>
    <property type="match status" value="1"/>
</dbReference>
<comment type="cofactor">
    <cofactor evidence="9">
        <name>Zn(2+)</name>
        <dbReference type="ChEBI" id="CHEBI:29105"/>
    </cofactor>
    <text evidence="9">Binds 1 zinc ion.</text>
</comment>
<dbReference type="GO" id="GO:0004222">
    <property type="term" value="F:metalloendopeptidase activity"/>
    <property type="evidence" value="ECO:0007669"/>
    <property type="project" value="UniProtKB-EC"/>
</dbReference>
<dbReference type="InterPro" id="IPR034005">
    <property type="entry name" value="M3A_DCP"/>
</dbReference>
<dbReference type="InterPro" id="IPR024080">
    <property type="entry name" value="Neurolysin/TOP_N"/>
</dbReference>
<accession>A0A369VS77</accession>
<dbReference type="InterPro" id="IPR001567">
    <property type="entry name" value="Pept_M3A_M3B_dom"/>
</dbReference>
<dbReference type="PANTHER" id="PTHR43660">
    <property type="entry name" value="DIPEPTIDYL CARBOXYPEPTIDASE"/>
    <property type="match status" value="1"/>
</dbReference>
<evidence type="ECO:0000256" key="3">
    <source>
        <dbReference type="ARBA" id="ARBA00022723"/>
    </source>
</evidence>
<keyword evidence="2 9" id="KW-0645">Protease</keyword>
<comment type="caution">
    <text evidence="12">The sequence shown here is derived from an EMBL/GenBank/DDBJ whole genome shotgun (WGS) entry which is preliminary data.</text>
</comment>
<dbReference type="FunFam" id="3.40.390.10:FF:000009">
    <property type="entry name" value="Oligopeptidase A"/>
    <property type="match status" value="1"/>
</dbReference>
<dbReference type="InterPro" id="IPR024079">
    <property type="entry name" value="MetalloPept_cat_dom_sf"/>
</dbReference>
<keyword evidence="3 9" id="KW-0479">Metal-binding</keyword>
<dbReference type="Proteomes" id="UP000253918">
    <property type="component" value="Unassembled WGS sequence"/>
</dbReference>
<comment type="similarity">
    <text evidence="1 9">Belongs to the peptidase M3 family.</text>
</comment>
<evidence type="ECO:0000256" key="7">
    <source>
        <dbReference type="ARBA" id="ARBA00024603"/>
    </source>
</evidence>
<dbReference type="Gene3D" id="3.40.390.10">
    <property type="entry name" value="Collagenase (Catalytic Domain)"/>
    <property type="match status" value="1"/>
</dbReference>
<evidence type="ECO:0000259" key="10">
    <source>
        <dbReference type="Pfam" id="PF01432"/>
    </source>
</evidence>